<dbReference type="Proteomes" id="UP000325598">
    <property type="component" value="Unassembled WGS sequence"/>
</dbReference>
<feature type="region of interest" description="Disordered" evidence="1">
    <location>
        <begin position="1"/>
        <end position="25"/>
    </location>
</feature>
<dbReference type="EMBL" id="BLAG01000006">
    <property type="protein sequence ID" value="GES29380.1"/>
    <property type="molecule type" value="Genomic_DNA"/>
</dbReference>
<keyword evidence="3" id="KW-1185">Reference proteome</keyword>
<evidence type="ECO:0000313" key="2">
    <source>
        <dbReference type="EMBL" id="GES29380.1"/>
    </source>
</evidence>
<gene>
    <name evidence="2" type="ORF">San01_18670</name>
</gene>
<organism evidence="2 3">
    <name type="scientific">Streptomyces angustmyceticus</name>
    <dbReference type="NCBI Taxonomy" id="285578"/>
    <lineage>
        <taxon>Bacteria</taxon>
        <taxon>Bacillati</taxon>
        <taxon>Actinomycetota</taxon>
        <taxon>Actinomycetes</taxon>
        <taxon>Kitasatosporales</taxon>
        <taxon>Streptomycetaceae</taxon>
        <taxon>Streptomyces</taxon>
    </lineage>
</organism>
<proteinExistence type="predicted"/>
<reference evidence="2 3" key="1">
    <citation type="submission" date="2019-10" db="EMBL/GenBank/DDBJ databases">
        <title>Whole genome shotgun sequence of Streptomyces angustmyceticus NBRC 3934.</title>
        <authorList>
            <person name="Hosoyama A."/>
            <person name="Ichikawa N."/>
            <person name="Kimura A."/>
            <person name="Kitahashi Y."/>
            <person name="Komaki H."/>
            <person name="Uohara A."/>
        </authorList>
    </citation>
    <scope>NUCLEOTIDE SEQUENCE [LARGE SCALE GENOMIC DNA]</scope>
    <source>
        <strain evidence="2 3">NBRC 3934</strain>
    </source>
</reference>
<evidence type="ECO:0000313" key="3">
    <source>
        <dbReference type="Proteomes" id="UP000325598"/>
    </source>
</evidence>
<protein>
    <submittedName>
        <fullName evidence="2">Uncharacterized protein</fullName>
    </submittedName>
</protein>
<name>A0A5J4LD23_9ACTN</name>
<feature type="compositionally biased region" description="Low complexity" evidence="1">
    <location>
        <begin position="1"/>
        <end position="10"/>
    </location>
</feature>
<accession>A0A5J4LD23</accession>
<sequence>MDGMADAAGTDGTGGVGETGARLLPWSTPEGKPCFVVSDGSGYVSRLADEIEAAQLGLAAERIEAARRVLEGRRWTAGELHLMAVELTETLVEVHRVAESRGARLAARSGSGSRGS</sequence>
<comment type="caution">
    <text evidence="2">The sequence shown here is derived from an EMBL/GenBank/DDBJ whole genome shotgun (WGS) entry which is preliminary data.</text>
</comment>
<dbReference type="AlphaFoldDB" id="A0A5J4LD23"/>
<evidence type="ECO:0000256" key="1">
    <source>
        <dbReference type="SAM" id="MobiDB-lite"/>
    </source>
</evidence>